<dbReference type="AlphaFoldDB" id="A0A6G1M3P0"/>
<protein>
    <submittedName>
        <fullName evidence="3">Uncharacterized protein</fullName>
    </submittedName>
</protein>
<organism evidence="3 7">
    <name type="scientific">Orbilia oligospora</name>
    <name type="common">Nematode-trapping fungus</name>
    <name type="synonym">Arthrobotrys oligospora</name>
    <dbReference type="NCBI Taxonomy" id="2813651"/>
    <lineage>
        <taxon>Eukaryota</taxon>
        <taxon>Fungi</taxon>
        <taxon>Dikarya</taxon>
        <taxon>Ascomycota</taxon>
        <taxon>Pezizomycotina</taxon>
        <taxon>Orbiliomycetes</taxon>
        <taxon>Orbiliales</taxon>
        <taxon>Orbiliaceae</taxon>
        <taxon>Orbilia</taxon>
    </lineage>
</organism>
<dbReference type="Proteomes" id="UP000483672">
    <property type="component" value="Unassembled WGS sequence"/>
</dbReference>
<evidence type="ECO:0000313" key="4">
    <source>
        <dbReference type="EMBL" id="KAF3222031.1"/>
    </source>
</evidence>
<reference evidence="5 6" key="1">
    <citation type="submission" date="2019-06" db="EMBL/GenBank/DDBJ databases">
        <authorList>
            <person name="Palmer J.M."/>
        </authorList>
    </citation>
    <scope>NUCLEOTIDE SEQUENCE [LARGE SCALE GENOMIC DNA]</scope>
    <source>
        <strain evidence="4 5">TWF106</strain>
        <strain evidence="3 7">TWF191</strain>
        <strain evidence="2">TWF679</strain>
        <strain evidence="1 6">TWF788</strain>
    </source>
</reference>
<dbReference type="EMBL" id="WIWS01000027">
    <property type="protein sequence ID" value="KAF3222031.1"/>
    <property type="molecule type" value="Genomic_DNA"/>
</dbReference>
<gene>
    <name evidence="4" type="ORF">TWF106_005809</name>
    <name evidence="3" type="ORF">TWF191_003147</name>
    <name evidence="2" type="ORF">TWF679_003465</name>
    <name evidence="1" type="ORF">TWF788_009840</name>
</gene>
<evidence type="ECO:0000313" key="6">
    <source>
        <dbReference type="Proteomes" id="UP000479691"/>
    </source>
</evidence>
<evidence type="ECO:0000313" key="3">
    <source>
        <dbReference type="EMBL" id="KAF3202184.1"/>
    </source>
</evidence>
<proteinExistence type="predicted"/>
<evidence type="ECO:0000313" key="7">
    <source>
        <dbReference type="Proteomes" id="UP000483672"/>
    </source>
</evidence>
<dbReference type="EMBL" id="JAABOE010000007">
    <property type="protein sequence ID" value="KAF3189854.1"/>
    <property type="molecule type" value="Genomic_DNA"/>
</dbReference>
<name>A0A6G1M3P0_ORBOL</name>
<dbReference type="EMBL" id="WIPF01000170">
    <property type="protein sequence ID" value="KAF3202184.1"/>
    <property type="molecule type" value="Genomic_DNA"/>
</dbReference>
<dbReference type="Proteomes" id="UP000614610">
    <property type="component" value="Unassembled WGS sequence"/>
</dbReference>
<evidence type="ECO:0000313" key="5">
    <source>
        <dbReference type="Proteomes" id="UP000472727"/>
    </source>
</evidence>
<dbReference type="OrthoDB" id="10377846at2759"/>
<sequence length="103" mass="11856">MVAPVYQFTKKRPDEWTFKDMSACGRFFERSVKSDTDLTHILRSVQLDSHAFNRSTKRSKGLLEAGLYIKESMLEDNLKLLAYSDPRVRPLYDDFRADSGCGS</sequence>
<evidence type="ECO:0000313" key="1">
    <source>
        <dbReference type="EMBL" id="KAF3189854.1"/>
    </source>
</evidence>
<comment type="caution">
    <text evidence="3">The sequence shown here is derived from an EMBL/GenBank/DDBJ whole genome shotgun (WGS) entry which is preliminary data.</text>
</comment>
<dbReference type="Proteomes" id="UP000479691">
    <property type="component" value="Unassembled WGS sequence"/>
</dbReference>
<dbReference type="EMBL" id="WIWT01000172">
    <property type="protein sequence ID" value="KAF3197220.1"/>
    <property type="molecule type" value="Genomic_DNA"/>
</dbReference>
<evidence type="ECO:0000313" key="2">
    <source>
        <dbReference type="EMBL" id="KAF3197220.1"/>
    </source>
</evidence>
<dbReference type="Proteomes" id="UP000472727">
    <property type="component" value="Unassembled WGS sequence"/>
</dbReference>
<accession>A0A6G1M3P0</accession>